<dbReference type="PANTHER" id="PTHR42756:SF1">
    <property type="entry name" value="TRANSCRIPTIONAL REPRESSOR OF EMRAB OPERON"/>
    <property type="match status" value="1"/>
</dbReference>
<name>K6ULJ1_9MICO</name>
<keyword evidence="3" id="KW-0804">Transcription</keyword>
<dbReference type="GO" id="GO:0003700">
    <property type="term" value="F:DNA-binding transcription factor activity"/>
    <property type="evidence" value="ECO:0007669"/>
    <property type="project" value="InterPro"/>
</dbReference>
<dbReference type="eggNOG" id="COG1846">
    <property type="taxonomic scope" value="Bacteria"/>
</dbReference>
<accession>K6ULJ1</accession>
<evidence type="ECO:0000313" key="6">
    <source>
        <dbReference type="Proteomes" id="UP000008495"/>
    </source>
</evidence>
<dbReference type="GO" id="GO:0003677">
    <property type="term" value="F:DNA binding"/>
    <property type="evidence" value="ECO:0007669"/>
    <property type="project" value="UniProtKB-KW"/>
</dbReference>
<evidence type="ECO:0000256" key="1">
    <source>
        <dbReference type="ARBA" id="ARBA00023015"/>
    </source>
</evidence>
<protein>
    <submittedName>
        <fullName evidence="5">Putative MarR family transcriptional regulator</fullName>
    </submittedName>
</protein>
<gene>
    <name evidence="5" type="ORF">AUCHE_05_01960</name>
</gene>
<dbReference type="InterPro" id="IPR000835">
    <property type="entry name" value="HTH_MarR-typ"/>
</dbReference>
<keyword evidence="1" id="KW-0805">Transcription regulation</keyword>
<feature type="domain" description="HTH marR-type" evidence="4">
    <location>
        <begin position="26"/>
        <end position="162"/>
    </location>
</feature>
<dbReference type="Pfam" id="PF12802">
    <property type="entry name" value="MarR_2"/>
    <property type="match status" value="1"/>
</dbReference>
<dbReference type="SUPFAM" id="SSF46785">
    <property type="entry name" value="Winged helix' DNA-binding domain"/>
    <property type="match status" value="1"/>
</dbReference>
<dbReference type="STRING" id="100225.SAMN05421595_1112"/>
<evidence type="ECO:0000256" key="3">
    <source>
        <dbReference type="ARBA" id="ARBA00023163"/>
    </source>
</evidence>
<dbReference type="InterPro" id="IPR036390">
    <property type="entry name" value="WH_DNA-bd_sf"/>
</dbReference>
<comment type="caution">
    <text evidence="5">The sequence shown here is derived from an EMBL/GenBank/DDBJ whole genome shotgun (WGS) entry which is preliminary data.</text>
</comment>
<dbReference type="SMART" id="SM00347">
    <property type="entry name" value="HTH_MARR"/>
    <property type="match status" value="1"/>
</dbReference>
<dbReference type="EMBL" id="BAGZ01000005">
    <property type="protein sequence ID" value="GAB77291.1"/>
    <property type="molecule type" value="Genomic_DNA"/>
</dbReference>
<keyword evidence="6" id="KW-1185">Reference proteome</keyword>
<dbReference type="Proteomes" id="UP000008495">
    <property type="component" value="Unassembled WGS sequence"/>
</dbReference>
<dbReference type="PANTHER" id="PTHR42756">
    <property type="entry name" value="TRANSCRIPTIONAL REGULATOR, MARR"/>
    <property type="match status" value="1"/>
</dbReference>
<keyword evidence="2" id="KW-0238">DNA-binding</keyword>
<evidence type="ECO:0000256" key="2">
    <source>
        <dbReference type="ARBA" id="ARBA00023125"/>
    </source>
</evidence>
<dbReference type="PROSITE" id="PS50995">
    <property type="entry name" value="HTH_MARR_2"/>
    <property type="match status" value="1"/>
</dbReference>
<dbReference type="AlphaFoldDB" id="K6ULJ1"/>
<sequence>MTCGADHVDRIQAEWRRERPDIDPSPQGVFGRLFRLTATLSARISAVHEAHGLTEGEFDVLCALRRAGAPYERQPAELARTTMITTGGLTKRLDRLEAAGLVERAPSSSGDGRAKMARLTETGLRVIDAAFTDHMANESRLIALLGSGDQASLEKALRSWASALDAEA</sequence>
<evidence type="ECO:0000313" key="5">
    <source>
        <dbReference type="EMBL" id="GAB77291.1"/>
    </source>
</evidence>
<dbReference type="Gene3D" id="1.10.10.10">
    <property type="entry name" value="Winged helix-like DNA-binding domain superfamily/Winged helix DNA-binding domain"/>
    <property type="match status" value="1"/>
</dbReference>
<organism evidence="5 6">
    <name type="scientific">Austwickia chelonae NBRC 105200</name>
    <dbReference type="NCBI Taxonomy" id="1184607"/>
    <lineage>
        <taxon>Bacteria</taxon>
        <taxon>Bacillati</taxon>
        <taxon>Actinomycetota</taxon>
        <taxon>Actinomycetes</taxon>
        <taxon>Micrococcales</taxon>
        <taxon>Dermatophilaceae</taxon>
        <taxon>Austwickia</taxon>
    </lineage>
</organism>
<evidence type="ECO:0000259" key="4">
    <source>
        <dbReference type="PROSITE" id="PS50995"/>
    </source>
</evidence>
<dbReference type="RefSeq" id="WP_006502043.1">
    <property type="nucleotide sequence ID" value="NZ_BAGZ01000005.1"/>
</dbReference>
<dbReference type="OrthoDB" id="3237509at2"/>
<proteinExistence type="predicted"/>
<dbReference type="InterPro" id="IPR036388">
    <property type="entry name" value="WH-like_DNA-bd_sf"/>
</dbReference>
<reference evidence="5 6" key="1">
    <citation type="submission" date="2012-08" db="EMBL/GenBank/DDBJ databases">
        <title>Whole genome shotgun sequence of Austwickia chelonae NBRC 105200.</title>
        <authorList>
            <person name="Yoshida I."/>
            <person name="Hosoyama A."/>
            <person name="Tsuchikane K."/>
            <person name="Katsumata H."/>
            <person name="Ando Y."/>
            <person name="Ohji S."/>
            <person name="Hamada M."/>
            <person name="Tamura T."/>
            <person name="Yamazoe A."/>
            <person name="Yamazaki S."/>
            <person name="Fujita N."/>
        </authorList>
    </citation>
    <scope>NUCLEOTIDE SEQUENCE [LARGE SCALE GENOMIC DNA]</scope>
    <source>
        <strain evidence="5 6">NBRC 105200</strain>
    </source>
</reference>